<dbReference type="InterPro" id="IPR003661">
    <property type="entry name" value="HisK_dim/P_dom"/>
</dbReference>
<dbReference type="Proteomes" id="UP000509626">
    <property type="component" value="Chromosome"/>
</dbReference>
<protein>
    <recommendedName>
        <fullName evidence="3">histidine kinase</fullName>
        <ecNumber evidence="3">2.7.13.3</ecNumber>
    </recommendedName>
</protein>
<dbReference type="OrthoDB" id="237703at2157"/>
<dbReference type="PROSITE" id="PS50112">
    <property type="entry name" value="PAS"/>
    <property type="match status" value="2"/>
</dbReference>
<proteinExistence type="predicted"/>
<evidence type="ECO:0000256" key="3">
    <source>
        <dbReference type="ARBA" id="ARBA00012438"/>
    </source>
</evidence>
<evidence type="ECO:0000256" key="8">
    <source>
        <dbReference type="ARBA" id="ARBA00022840"/>
    </source>
</evidence>
<dbReference type="InterPro" id="IPR013655">
    <property type="entry name" value="PAS_fold_3"/>
</dbReference>
<evidence type="ECO:0000256" key="10">
    <source>
        <dbReference type="ARBA" id="ARBA00023012"/>
    </source>
</evidence>
<dbReference type="GO" id="GO:0005524">
    <property type="term" value="F:ATP binding"/>
    <property type="evidence" value="ECO:0007669"/>
    <property type="project" value="UniProtKB-KW"/>
</dbReference>
<dbReference type="SUPFAM" id="SSF55874">
    <property type="entry name" value="ATPase domain of HSP90 chaperone/DNA topoisomerase II/histidine kinase"/>
    <property type="match status" value="1"/>
</dbReference>
<feature type="transmembrane region" description="Helical" evidence="13">
    <location>
        <begin position="40"/>
        <end position="59"/>
    </location>
</feature>
<dbReference type="GO" id="GO:0007234">
    <property type="term" value="P:osmosensory signaling via phosphorelay pathway"/>
    <property type="evidence" value="ECO:0007669"/>
    <property type="project" value="TreeGrafter"/>
</dbReference>
<evidence type="ECO:0000256" key="5">
    <source>
        <dbReference type="ARBA" id="ARBA00022692"/>
    </source>
</evidence>
<dbReference type="CDD" id="cd00082">
    <property type="entry name" value="HisKA"/>
    <property type="match status" value="1"/>
</dbReference>
<evidence type="ECO:0000313" key="16">
    <source>
        <dbReference type="EMBL" id="QLG61682.1"/>
    </source>
</evidence>
<evidence type="ECO:0000256" key="12">
    <source>
        <dbReference type="SAM" id="MobiDB-lite"/>
    </source>
</evidence>
<dbReference type="Pfam" id="PF13188">
    <property type="entry name" value="PAS_8"/>
    <property type="match status" value="1"/>
</dbReference>
<feature type="transmembrane region" description="Helical" evidence="13">
    <location>
        <begin position="180"/>
        <end position="201"/>
    </location>
</feature>
<accession>A0A7D5QFY1</accession>
<gene>
    <name evidence="16" type="ORF">HUG12_08055</name>
</gene>
<evidence type="ECO:0000256" key="13">
    <source>
        <dbReference type="SAM" id="Phobius"/>
    </source>
</evidence>
<comment type="catalytic activity">
    <reaction evidence="1">
        <text>ATP + protein L-histidine = ADP + protein N-phospho-L-histidine.</text>
        <dbReference type="EC" id="2.7.13.3"/>
    </reaction>
</comment>
<dbReference type="CDD" id="cd00130">
    <property type="entry name" value="PAS"/>
    <property type="match status" value="2"/>
</dbReference>
<dbReference type="Pfam" id="PF02518">
    <property type="entry name" value="HATPase_c"/>
    <property type="match status" value="1"/>
</dbReference>
<evidence type="ECO:0000256" key="2">
    <source>
        <dbReference type="ARBA" id="ARBA00004141"/>
    </source>
</evidence>
<evidence type="ECO:0000256" key="6">
    <source>
        <dbReference type="ARBA" id="ARBA00022741"/>
    </source>
</evidence>
<dbReference type="Gene3D" id="3.30.565.10">
    <property type="entry name" value="Histidine kinase-like ATPase, C-terminal domain"/>
    <property type="match status" value="1"/>
</dbReference>
<dbReference type="SMART" id="SM00387">
    <property type="entry name" value="HATPase_c"/>
    <property type="match status" value="1"/>
</dbReference>
<dbReference type="PANTHER" id="PTHR42878">
    <property type="entry name" value="TWO-COMPONENT HISTIDINE KINASE"/>
    <property type="match status" value="1"/>
</dbReference>
<dbReference type="InterPro" id="IPR005467">
    <property type="entry name" value="His_kinase_dom"/>
</dbReference>
<feature type="region of interest" description="Disordered" evidence="12">
    <location>
        <begin position="677"/>
        <end position="711"/>
    </location>
</feature>
<feature type="domain" description="PAS" evidence="15">
    <location>
        <begin position="243"/>
        <end position="278"/>
    </location>
</feature>
<dbReference type="GO" id="GO:0000156">
    <property type="term" value="F:phosphorelay response regulator activity"/>
    <property type="evidence" value="ECO:0007669"/>
    <property type="project" value="TreeGrafter"/>
</dbReference>
<dbReference type="GO" id="GO:0016020">
    <property type="term" value="C:membrane"/>
    <property type="evidence" value="ECO:0007669"/>
    <property type="project" value="UniProtKB-SubCell"/>
</dbReference>
<dbReference type="Pfam" id="PF16927">
    <property type="entry name" value="HisKA_7TM"/>
    <property type="match status" value="1"/>
</dbReference>
<dbReference type="PANTHER" id="PTHR42878:SF7">
    <property type="entry name" value="SENSOR HISTIDINE KINASE GLRK"/>
    <property type="match status" value="1"/>
</dbReference>
<dbReference type="SUPFAM" id="SSF55785">
    <property type="entry name" value="PYP-like sensor domain (PAS domain)"/>
    <property type="match status" value="2"/>
</dbReference>
<comment type="subcellular location">
    <subcellularLocation>
        <location evidence="2">Membrane</location>
        <topology evidence="2">Multi-pass membrane protein</topology>
    </subcellularLocation>
</comment>
<dbReference type="EC" id="2.7.13.3" evidence="3"/>
<evidence type="ECO:0000259" key="15">
    <source>
        <dbReference type="PROSITE" id="PS50112"/>
    </source>
</evidence>
<keyword evidence="10" id="KW-0902">Two-component regulatory system</keyword>
<dbReference type="GeneID" id="56037404"/>
<dbReference type="NCBIfam" id="TIGR00229">
    <property type="entry name" value="sensory_box"/>
    <property type="match status" value="2"/>
</dbReference>
<evidence type="ECO:0000259" key="14">
    <source>
        <dbReference type="PROSITE" id="PS50109"/>
    </source>
</evidence>
<dbReference type="GO" id="GO:0030295">
    <property type="term" value="F:protein kinase activator activity"/>
    <property type="evidence" value="ECO:0007669"/>
    <property type="project" value="TreeGrafter"/>
</dbReference>
<dbReference type="InterPro" id="IPR050351">
    <property type="entry name" value="BphY/WalK/GraS-like"/>
</dbReference>
<dbReference type="AlphaFoldDB" id="A0A7D5QFY1"/>
<feature type="transmembrane region" description="Helical" evidence="13">
    <location>
        <begin position="6"/>
        <end position="28"/>
    </location>
</feature>
<dbReference type="InterPro" id="IPR036890">
    <property type="entry name" value="HATPase_C_sf"/>
</dbReference>
<evidence type="ECO:0000256" key="7">
    <source>
        <dbReference type="ARBA" id="ARBA00022777"/>
    </source>
</evidence>
<dbReference type="CDD" id="cd00075">
    <property type="entry name" value="HATPase"/>
    <property type="match status" value="1"/>
</dbReference>
<dbReference type="InterPro" id="IPR035965">
    <property type="entry name" value="PAS-like_dom_sf"/>
</dbReference>
<evidence type="ECO:0000256" key="11">
    <source>
        <dbReference type="ARBA" id="ARBA00023136"/>
    </source>
</evidence>
<evidence type="ECO:0000256" key="4">
    <source>
        <dbReference type="ARBA" id="ARBA00022679"/>
    </source>
</evidence>
<dbReference type="InterPro" id="IPR000014">
    <property type="entry name" value="PAS"/>
</dbReference>
<name>A0A7D5QFY1_9EURY</name>
<dbReference type="RefSeq" id="WP_179268267.1">
    <property type="nucleotide sequence ID" value="NZ_CP058579.1"/>
</dbReference>
<reference evidence="16 17" key="1">
    <citation type="submission" date="2020-06" db="EMBL/GenBank/DDBJ databases">
        <title>NJ-3-1, isolated from saline soil.</title>
        <authorList>
            <person name="Cui H.L."/>
            <person name="Shi X."/>
        </authorList>
    </citation>
    <scope>NUCLEOTIDE SEQUENCE [LARGE SCALE GENOMIC DNA]</scope>
    <source>
        <strain evidence="16 17">NJ-3-1</strain>
    </source>
</reference>
<organism evidence="16 17">
    <name type="scientific">Halorarum salinum</name>
    <dbReference type="NCBI Taxonomy" id="2743089"/>
    <lineage>
        <taxon>Archaea</taxon>
        <taxon>Methanobacteriati</taxon>
        <taxon>Methanobacteriota</taxon>
        <taxon>Stenosarchaea group</taxon>
        <taxon>Halobacteria</taxon>
        <taxon>Halobacteriales</taxon>
        <taxon>Haloferacaceae</taxon>
        <taxon>Halorarum</taxon>
    </lineage>
</organism>
<dbReference type="PROSITE" id="PS50109">
    <property type="entry name" value="HIS_KIN"/>
    <property type="match status" value="1"/>
</dbReference>
<dbReference type="Pfam" id="PF08447">
    <property type="entry name" value="PAS_3"/>
    <property type="match status" value="1"/>
</dbReference>
<dbReference type="Gene3D" id="3.30.450.20">
    <property type="entry name" value="PAS domain"/>
    <property type="match status" value="2"/>
</dbReference>
<keyword evidence="4" id="KW-0808">Transferase</keyword>
<evidence type="ECO:0000313" key="17">
    <source>
        <dbReference type="Proteomes" id="UP000509626"/>
    </source>
</evidence>
<keyword evidence="8" id="KW-0067">ATP-binding</keyword>
<feature type="transmembrane region" description="Helical" evidence="13">
    <location>
        <begin position="147"/>
        <end position="168"/>
    </location>
</feature>
<dbReference type="KEGG" id="halu:HUG12_08055"/>
<feature type="transmembrane region" description="Helical" evidence="13">
    <location>
        <begin position="71"/>
        <end position="92"/>
    </location>
</feature>
<dbReference type="GO" id="GO:0000155">
    <property type="term" value="F:phosphorelay sensor kinase activity"/>
    <property type="evidence" value="ECO:0007669"/>
    <property type="project" value="InterPro"/>
</dbReference>
<keyword evidence="7" id="KW-0418">Kinase</keyword>
<sequence>MAVDTIAVLAGASFLSAALCVAVVPAVHRATRGSPGHVRTLATGTLVAAGLWAFAHGSALSATTLAAQETWTTIGLAVGAPLVTCWFALAYHRSRPGGRLGRRTAALLAVEPTVAAVGALSAGDWYVAGTTVVSVDGALLSVPAPGVGLRLHAAYTAAVVVAGAASLGREALDGGRDAHGRAALLVAAALVPGVTWGLWLLDVPGPFAVDYTPISLGVSALYVYVATRRYGLFGRRSVARDAVFDGLRDAVVVLDDRGAITDANPAACRLFGVTDGDLGRRAGAVLPEGVPVERPAEDDERATVRLTADGEERFLEPRWTPLPTAGAGTVVSFRDVTERRRVERCYRAYVEHSRDVVVVADADGMLEYVSPAVERVLGRDPERMEGTPITDHIHPDDRRDVAAPFAEALDTPGESVRVTFRGRHADGGWRTLEGVGVNGFEDPRVGGFLVSLRDTTTRDRYDQRLKVLTRVLRHDLRNELNVVLGYARALADADREAVARKGTTIRRAAERLAELGERVRGVDRTLRDADHGGRPVYVSEVVEAVADLAGERYPRATVTTDCEERVAAYADGLLATALWNVVENGIVHNDGASPTVAISATTECGTLELRVRDDGPGIPPAERSAVEAGRETQLEHASGLGLWLVRWALDGVDGELAFPSTDAGGAVVLRLRAADPAEAEDAPATSPAEWAGVGGRRDVERPGGTGAAGTD</sequence>
<keyword evidence="6" id="KW-0547">Nucleotide-binding</keyword>
<evidence type="ECO:0000256" key="1">
    <source>
        <dbReference type="ARBA" id="ARBA00000085"/>
    </source>
</evidence>
<keyword evidence="17" id="KW-1185">Reference proteome</keyword>
<keyword evidence="5 13" id="KW-0812">Transmembrane</keyword>
<dbReference type="InterPro" id="IPR031621">
    <property type="entry name" value="HisKA_7TM"/>
</dbReference>
<dbReference type="InterPro" id="IPR003594">
    <property type="entry name" value="HATPase_dom"/>
</dbReference>
<keyword evidence="9 13" id="KW-1133">Transmembrane helix</keyword>
<evidence type="ECO:0000256" key="9">
    <source>
        <dbReference type="ARBA" id="ARBA00022989"/>
    </source>
</evidence>
<dbReference type="SMART" id="SM00091">
    <property type="entry name" value="PAS"/>
    <property type="match status" value="2"/>
</dbReference>
<feature type="transmembrane region" description="Helical" evidence="13">
    <location>
        <begin position="104"/>
        <end position="127"/>
    </location>
</feature>
<keyword evidence="11 13" id="KW-0472">Membrane</keyword>
<feature type="domain" description="PAS" evidence="15">
    <location>
        <begin position="342"/>
        <end position="412"/>
    </location>
</feature>
<dbReference type="EMBL" id="CP058579">
    <property type="protein sequence ID" value="QLG61682.1"/>
    <property type="molecule type" value="Genomic_DNA"/>
</dbReference>
<feature type="domain" description="Histidine kinase" evidence="14">
    <location>
        <begin position="471"/>
        <end position="675"/>
    </location>
</feature>